<protein>
    <submittedName>
        <fullName evidence="1">Uncharacterized protein</fullName>
    </submittedName>
</protein>
<dbReference type="EMBL" id="JAUHHV010000007">
    <property type="protein sequence ID" value="KAK1416637.1"/>
    <property type="molecule type" value="Genomic_DNA"/>
</dbReference>
<comment type="caution">
    <text evidence="1">The sequence shown here is derived from an EMBL/GenBank/DDBJ whole genome shotgun (WGS) entry which is preliminary data.</text>
</comment>
<reference evidence="1" key="1">
    <citation type="journal article" date="2023" name="bioRxiv">
        <title>Improved chromosome-level genome assembly for marigold (Tagetes erecta).</title>
        <authorList>
            <person name="Jiang F."/>
            <person name="Yuan L."/>
            <person name="Wang S."/>
            <person name="Wang H."/>
            <person name="Xu D."/>
            <person name="Wang A."/>
            <person name="Fan W."/>
        </authorList>
    </citation>
    <scope>NUCLEOTIDE SEQUENCE</scope>
    <source>
        <strain evidence="1">WSJ</strain>
        <tissue evidence="1">Leaf</tissue>
    </source>
</reference>
<dbReference type="AlphaFoldDB" id="A0AAD8K9L9"/>
<evidence type="ECO:0000313" key="2">
    <source>
        <dbReference type="Proteomes" id="UP001229421"/>
    </source>
</evidence>
<name>A0AAD8K9L9_TARER</name>
<accession>A0AAD8K9L9</accession>
<organism evidence="1 2">
    <name type="scientific">Tagetes erecta</name>
    <name type="common">African marigold</name>
    <dbReference type="NCBI Taxonomy" id="13708"/>
    <lineage>
        <taxon>Eukaryota</taxon>
        <taxon>Viridiplantae</taxon>
        <taxon>Streptophyta</taxon>
        <taxon>Embryophyta</taxon>
        <taxon>Tracheophyta</taxon>
        <taxon>Spermatophyta</taxon>
        <taxon>Magnoliopsida</taxon>
        <taxon>eudicotyledons</taxon>
        <taxon>Gunneridae</taxon>
        <taxon>Pentapetalae</taxon>
        <taxon>asterids</taxon>
        <taxon>campanulids</taxon>
        <taxon>Asterales</taxon>
        <taxon>Asteraceae</taxon>
        <taxon>Asteroideae</taxon>
        <taxon>Heliantheae alliance</taxon>
        <taxon>Tageteae</taxon>
        <taxon>Tagetes</taxon>
    </lineage>
</organism>
<gene>
    <name evidence="1" type="ORF">QVD17_25752</name>
</gene>
<sequence>MFEAPQGFTWYPIVPTIKALTHDRKGPRYITDVVGRVVTGERISSQYMYELILQDSTGHMIQLFLYDNHHNIPYMPTRRAILQNAVIYVSFNKLVRQPTMNILRSTEFTSVVIEPNIPEARNIGFKMRSCDPCQCIVNK</sequence>
<dbReference type="Proteomes" id="UP001229421">
    <property type="component" value="Unassembled WGS sequence"/>
</dbReference>
<keyword evidence="2" id="KW-1185">Reference proteome</keyword>
<evidence type="ECO:0000313" key="1">
    <source>
        <dbReference type="EMBL" id="KAK1416637.1"/>
    </source>
</evidence>
<proteinExistence type="predicted"/>